<evidence type="ECO:0000313" key="2">
    <source>
        <dbReference type="Proteomes" id="UP000494106"/>
    </source>
</evidence>
<keyword evidence="2" id="KW-1185">Reference proteome</keyword>
<name>A0A8S0ZJW3_ARCPL</name>
<evidence type="ECO:0000313" key="1">
    <source>
        <dbReference type="EMBL" id="CAB3233107.1"/>
    </source>
</evidence>
<dbReference type="Proteomes" id="UP000494106">
    <property type="component" value="Unassembled WGS sequence"/>
</dbReference>
<sequence length="74" mass="8404">MLCGTNGAVAAMDRAYMSLRVRKPPSKKTVPVYRIRLENGREWLCVEEKRLSRLLPKAQKPPKTNNLLFNTSCG</sequence>
<dbReference type="OrthoDB" id="7479367at2759"/>
<organism evidence="1 2">
    <name type="scientific">Arctia plantaginis</name>
    <name type="common">Wood tiger moth</name>
    <name type="synonym">Phalaena plantaginis</name>
    <dbReference type="NCBI Taxonomy" id="874455"/>
    <lineage>
        <taxon>Eukaryota</taxon>
        <taxon>Metazoa</taxon>
        <taxon>Ecdysozoa</taxon>
        <taxon>Arthropoda</taxon>
        <taxon>Hexapoda</taxon>
        <taxon>Insecta</taxon>
        <taxon>Pterygota</taxon>
        <taxon>Neoptera</taxon>
        <taxon>Endopterygota</taxon>
        <taxon>Lepidoptera</taxon>
        <taxon>Glossata</taxon>
        <taxon>Ditrysia</taxon>
        <taxon>Noctuoidea</taxon>
        <taxon>Erebidae</taxon>
        <taxon>Arctiinae</taxon>
        <taxon>Arctia</taxon>
    </lineage>
</organism>
<comment type="caution">
    <text evidence="1">The sequence shown here is derived from an EMBL/GenBank/DDBJ whole genome shotgun (WGS) entry which is preliminary data.</text>
</comment>
<accession>A0A8S0ZJW3</accession>
<protein>
    <submittedName>
        <fullName evidence="1">Uncharacterized protein</fullName>
    </submittedName>
</protein>
<dbReference type="AlphaFoldDB" id="A0A8S0ZJW3"/>
<proteinExistence type="predicted"/>
<reference evidence="1 2" key="1">
    <citation type="submission" date="2020-04" db="EMBL/GenBank/DDBJ databases">
        <authorList>
            <person name="Wallbank WR R."/>
            <person name="Pardo Diaz C."/>
            <person name="Kozak K."/>
            <person name="Martin S."/>
            <person name="Jiggins C."/>
            <person name="Moest M."/>
            <person name="Warren A I."/>
            <person name="Byers J.R.P. K."/>
            <person name="Montejo-Kovacevich G."/>
            <person name="Yen C E."/>
        </authorList>
    </citation>
    <scope>NUCLEOTIDE SEQUENCE [LARGE SCALE GENOMIC DNA]</scope>
</reference>
<dbReference type="EMBL" id="CADEBC010000479">
    <property type="protein sequence ID" value="CAB3233107.1"/>
    <property type="molecule type" value="Genomic_DNA"/>
</dbReference>
<gene>
    <name evidence="1" type="ORF">APLA_LOCUS5056</name>
</gene>